<dbReference type="RefSeq" id="WP_073555824.1">
    <property type="nucleotide sequence ID" value="NZ_MRCA01000005.1"/>
</dbReference>
<dbReference type="SUPFAM" id="SSF90123">
    <property type="entry name" value="ABC transporter transmembrane region"/>
    <property type="match status" value="1"/>
</dbReference>
<feature type="transmembrane region" description="Helical" evidence="5">
    <location>
        <begin position="162"/>
        <end position="184"/>
    </location>
</feature>
<keyword evidence="3 5" id="KW-1133">Transmembrane helix</keyword>
<comment type="caution">
    <text evidence="6">The sequence shown here is derived from an EMBL/GenBank/DDBJ whole genome shotgun (WGS) entry which is preliminary data.</text>
</comment>
<dbReference type="GO" id="GO:0005886">
    <property type="term" value="C:plasma membrane"/>
    <property type="evidence" value="ECO:0007669"/>
    <property type="project" value="UniProtKB-SubCell"/>
</dbReference>
<evidence type="ECO:0000256" key="4">
    <source>
        <dbReference type="ARBA" id="ARBA00023136"/>
    </source>
</evidence>
<organism evidence="6 7">
    <name type="scientific">Fischerella major NIES-592</name>
    <dbReference type="NCBI Taxonomy" id="210994"/>
    <lineage>
        <taxon>Bacteria</taxon>
        <taxon>Bacillati</taxon>
        <taxon>Cyanobacteriota</taxon>
        <taxon>Cyanophyceae</taxon>
        <taxon>Nostocales</taxon>
        <taxon>Hapalosiphonaceae</taxon>
        <taxon>Fischerella</taxon>
    </lineage>
</organism>
<gene>
    <name evidence="6" type="ORF">NIES592_11755</name>
</gene>
<keyword evidence="7" id="KW-1185">Reference proteome</keyword>
<evidence type="ECO:0000256" key="5">
    <source>
        <dbReference type="SAM" id="Phobius"/>
    </source>
</evidence>
<dbReference type="InterPro" id="IPR036640">
    <property type="entry name" value="ABC1_TM_sf"/>
</dbReference>
<feature type="transmembrane region" description="Helical" evidence="5">
    <location>
        <begin position="67"/>
        <end position="84"/>
    </location>
</feature>
<keyword evidence="4 5" id="KW-0472">Membrane</keyword>
<keyword evidence="2 5" id="KW-0812">Transmembrane</keyword>
<feature type="transmembrane region" description="Helical" evidence="5">
    <location>
        <begin position="21"/>
        <end position="41"/>
    </location>
</feature>
<evidence type="ECO:0000256" key="3">
    <source>
        <dbReference type="ARBA" id="ARBA00022989"/>
    </source>
</evidence>
<dbReference type="AlphaFoldDB" id="A0A1U7GZN1"/>
<dbReference type="Proteomes" id="UP000186391">
    <property type="component" value="Unassembled WGS sequence"/>
</dbReference>
<dbReference type="EMBL" id="MRCA01000005">
    <property type="protein sequence ID" value="OKH13993.1"/>
    <property type="molecule type" value="Genomic_DNA"/>
</dbReference>
<comment type="subcellular location">
    <subcellularLocation>
        <location evidence="1">Cell membrane</location>
        <topology evidence="1">Multi-pass membrane protein</topology>
    </subcellularLocation>
</comment>
<sequence>MKKLITKNPVPSLVLDMLRILLTYPHWLAAAVVSTIIVAALEPSLSWMGKKVVDDLKQGGTDINASLVNYILVFGGLLFGLGLIKFGDKLIDKIYEARLIICLQRTYLQRRNQERDAEDISHILYHCNRAKPGLDIIHKDSWKIISQTTSVVIWQLTLAPKWLPALLIAVIPPILIGLIFGQFIQKASLKMLTAQENIAASTTEAKKLELIEHQELFFRHTIQLEVFKSGTEILMDLITWFGLLVLVLLSSVFHIGVVPKEVQAGDLVLFWGNLNLLSKPLGDIVKVYNKAREAYPALIRVLRPSVYVKEET</sequence>
<name>A0A1U7GZN1_9CYAN</name>
<protein>
    <recommendedName>
        <fullName evidence="8">ABC transporter ATP-binding protein</fullName>
    </recommendedName>
</protein>
<evidence type="ECO:0000313" key="6">
    <source>
        <dbReference type="EMBL" id="OKH13993.1"/>
    </source>
</evidence>
<dbReference type="GO" id="GO:0005524">
    <property type="term" value="F:ATP binding"/>
    <property type="evidence" value="ECO:0007669"/>
    <property type="project" value="InterPro"/>
</dbReference>
<proteinExistence type="predicted"/>
<evidence type="ECO:0008006" key="8">
    <source>
        <dbReference type="Google" id="ProtNLM"/>
    </source>
</evidence>
<evidence type="ECO:0000313" key="7">
    <source>
        <dbReference type="Proteomes" id="UP000186391"/>
    </source>
</evidence>
<evidence type="ECO:0000256" key="2">
    <source>
        <dbReference type="ARBA" id="ARBA00022692"/>
    </source>
</evidence>
<accession>A0A1U7GZN1</accession>
<dbReference type="Gene3D" id="1.20.1560.10">
    <property type="entry name" value="ABC transporter type 1, transmembrane domain"/>
    <property type="match status" value="1"/>
</dbReference>
<evidence type="ECO:0000256" key="1">
    <source>
        <dbReference type="ARBA" id="ARBA00004651"/>
    </source>
</evidence>
<reference evidence="6 7" key="1">
    <citation type="submission" date="2016-11" db="EMBL/GenBank/DDBJ databases">
        <title>Draft Genome Sequences of Nine Cyanobacterial Strains from Diverse Habitats.</title>
        <authorList>
            <person name="Zhu T."/>
            <person name="Hou S."/>
            <person name="Lu X."/>
            <person name="Hess W.R."/>
        </authorList>
    </citation>
    <scope>NUCLEOTIDE SEQUENCE [LARGE SCALE GENOMIC DNA]</scope>
    <source>
        <strain evidence="6 7">NIES-592</strain>
    </source>
</reference>
<dbReference type="OrthoDB" id="9255536at2"/>
<feature type="transmembrane region" description="Helical" evidence="5">
    <location>
        <begin position="237"/>
        <end position="257"/>
    </location>
</feature>